<keyword evidence="2" id="KW-0472">Membrane</keyword>
<evidence type="ECO:0000313" key="3">
    <source>
        <dbReference type="EMBL" id="SPQ26037.1"/>
    </source>
</evidence>
<feature type="region of interest" description="Disordered" evidence="1">
    <location>
        <begin position="127"/>
        <end position="162"/>
    </location>
</feature>
<evidence type="ECO:0000256" key="1">
    <source>
        <dbReference type="SAM" id="MobiDB-lite"/>
    </source>
</evidence>
<evidence type="ECO:0000313" key="4">
    <source>
        <dbReference type="Proteomes" id="UP000289323"/>
    </source>
</evidence>
<proteinExistence type="predicted"/>
<evidence type="ECO:0000256" key="2">
    <source>
        <dbReference type="SAM" id="Phobius"/>
    </source>
</evidence>
<dbReference type="PANTHER" id="PTHR42032">
    <property type="entry name" value="YALI0E30679P"/>
    <property type="match status" value="1"/>
</dbReference>
<feature type="transmembrane region" description="Helical" evidence="2">
    <location>
        <begin position="95"/>
        <end position="113"/>
    </location>
</feature>
<keyword evidence="2" id="KW-0812">Transmembrane</keyword>
<feature type="region of interest" description="Disordered" evidence="1">
    <location>
        <begin position="1"/>
        <end position="27"/>
    </location>
</feature>
<keyword evidence="2" id="KW-1133">Transmembrane helix</keyword>
<protein>
    <submittedName>
        <fullName evidence="3">22c111d9-646d-4a4a-90d1-65757e132bab</fullName>
    </submittedName>
</protein>
<dbReference type="PANTHER" id="PTHR42032:SF1">
    <property type="entry name" value="YALI0E30679P"/>
    <property type="match status" value="1"/>
</dbReference>
<organism evidence="3 4">
    <name type="scientific">Thermothielavioides terrestris</name>
    <dbReference type="NCBI Taxonomy" id="2587410"/>
    <lineage>
        <taxon>Eukaryota</taxon>
        <taxon>Fungi</taxon>
        <taxon>Dikarya</taxon>
        <taxon>Ascomycota</taxon>
        <taxon>Pezizomycotina</taxon>
        <taxon>Sordariomycetes</taxon>
        <taxon>Sordariomycetidae</taxon>
        <taxon>Sordariales</taxon>
        <taxon>Chaetomiaceae</taxon>
        <taxon>Thermothielavioides</taxon>
    </lineage>
</organism>
<accession>A0A3S4ATZ8</accession>
<name>A0A3S4ATZ8_9PEZI</name>
<dbReference type="EMBL" id="OUUZ01000016">
    <property type="protein sequence ID" value="SPQ26037.1"/>
    <property type="molecule type" value="Genomic_DNA"/>
</dbReference>
<dbReference type="Proteomes" id="UP000289323">
    <property type="component" value="Unassembled WGS sequence"/>
</dbReference>
<feature type="transmembrane region" description="Helical" evidence="2">
    <location>
        <begin position="70"/>
        <end position="89"/>
    </location>
</feature>
<feature type="transmembrane region" description="Helical" evidence="2">
    <location>
        <begin position="180"/>
        <end position="198"/>
    </location>
</feature>
<sequence length="449" mass="49789">MTPQPLSRRRSTAALSGSDTASVDRRRRRRSSTFSAYSFTEAKQDLKEEILDPGLVVSVERQETSWKSRLPIMFAVVPPVAGVIFEGGAAFFTDILLLGLAAIFLHWSVTAPWKWYHSAQQIRETQEAAADEAVPEPGSAAVCDSESSRGASPSPAEQRHKDARKVEAALRKLRSQEMTALLTCFLAPAAAAYLLYFIRRGLSHRSESLVSEFNLTIFVLAAEIPPTSHLIKLILARTLHLQRVVQSSSYGEVRLTPERYDELIARIEDLEERVLHAQPNDKSNGLAGGGHNAKVQEEREAAVAARLHSSILRDVQASVQPQIEALNRAVRRYEKKTSMAELETERRLRDLRTRVDDAISLAAVVASQNSARRGLVGRLFCCAWYLAIWPWEKTFEVAIWLLGRGPHRIRARDNGAVTATASTWVAQPGAQRRITLGPVSTPSRARAMG</sequence>
<gene>
    <name evidence="3" type="ORF">TT172_LOCUS8456</name>
</gene>
<reference evidence="3 4" key="1">
    <citation type="submission" date="2018-04" db="EMBL/GenBank/DDBJ databases">
        <authorList>
            <person name="Huttner S."/>
            <person name="Dainat J."/>
        </authorList>
    </citation>
    <scope>NUCLEOTIDE SEQUENCE [LARGE SCALE GENOMIC DNA]</scope>
</reference>
<dbReference type="AlphaFoldDB" id="A0A3S4ATZ8"/>